<sequence>MDDNLIDAYVHQHQQHQQGFRVIGTFTVTTLENIAKEVKQKFPDKPIDKENVKNHMEHIKRCQFPAYDIFKNGMSGFPWDPISEIFTAEPEVWEQLIKDLLMLMMGGSNASQN</sequence>
<reference evidence="2 3" key="1">
    <citation type="journal article" date="2020" name="Mol. Plant">
        <title>The Chromosome-Based Rubber Tree Genome Provides New Insights into Spurge Genome Evolution and Rubber Biosynthesis.</title>
        <authorList>
            <person name="Liu J."/>
            <person name="Shi C."/>
            <person name="Shi C.C."/>
            <person name="Li W."/>
            <person name="Zhang Q.J."/>
            <person name="Zhang Y."/>
            <person name="Li K."/>
            <person name="Lu H.F."/>
            <person name="Shi C."/>
            <person name="Zhu S.T."/>
            <person name="Xiao Z.Y."/>
            <person name="Nan H."/>
            <person name="Yue Y."/>
            <person name="Zhu X.G."/>
            <person name="Wu Y."/>
            <person name="Hong X.N."/>
            <person name="Fan G.Y."/>
            <person name="Tong Y."/>
            <person name="Zhang D."/>
            <person name="Mao C.L."/>
            <person name="Liu Y.L."/>
            <person name="Hao S.J."/>
            <person name="Liu W.Q."/>
            <person name="Lv M.Q."/>
            <person name="Zhang H.B."/>
            <person name="Liu Y."/>
            <person name="Hu-Tang G.R."/>
            <person name="Wang J.P."/>
            <person name="Wang J.H."/>
            <person name="Sun Y.H."/>
            <person name="Ni S.B."/>
            <person name="Chen W.B."/>
            <person name="Zhang X.C."/>
            <person name="Jiao Y.N."/>
            <person name="Eichler E.E."/>
            <person name="Li G.H."/>
            <person name="Liu X."/>
            <person name="Gao L.Z."/>
        </authorList>
    </citation>
    <scope>NUCLEOTIDE SEQUENCE [LARGE SCALE GENOMIC DNA]</scope>
    <source>
        <strain evidence="3">cv. GT1</strain>
        <tissue evidence="2">Leaf</tissue>
    </source>
</reference>
<dbReference type="PANTHER" id="PTHR46929">
    <property type="entry name" value="EXPRESSED PROTEIN"/>
    <property type="match status" value="1"/>
</dbReference>
<gene>
    <name evidence="2" type="ORF">GH714_016304</name>
</gene>
<protein>
    <recommendedName>
        <fullName evidence="1">Myb/SANT-like domain-containing protein</fullName>
    </recommendedName>
</protein>
<dbReference type="Proteomes" id="UP000467840">
    <property type="component" value="Chromosome 14"/>
</dbReference>
<accession>A0A6A6MAD0</accession>
<evidence type="ECO:0000313" key="3">
    <source>
        <dbReference type="Proteomes" id="UP000467840"/>
    </source>
</evidence>
<dbReference type="AlphaFoldDB" id="A0A6A6MAD0"/>
<keyword evidence="3" id="KW-1185">Reference proteome</keyword>
<name>A0A6A6MAD0_HEVBR</name>
<evidence type="ECO:0000313" key="2">
    <source>
        <dbReference type="EMBL" id="KAF2310691.1"/>
    </source>
</evidence>
<proteinExistence type="predicted"/>
<comment type="caution">
    <text evidence="2">The sequence shown here is derived from an EMBL/GenBank/DDBJ whole genome shotgun (WGS) entry which is preliminary data.</text>
</comment>
<dbReference type="EMBL" id="JAAGAX010000006">
    <property type="protein sequence ID" value="KAF2310691.1"/>
    <property type="molecule type" value="Genomic_DNA"/>
</dbReference>
<dbReference type="Pfam" id="PF12776">
    <property type="entry name" value="Myb_DNA-bind_3"/>
    <property type="match status" value="1"/>
</dbReference>
<evidence type="ECO:0000259" key="1">
    <source>
        <dbReference type="Pfam" id="PF12776"/>
    </source>
</evidence>
<dbReference type="PANTHER" id="PTHR46929:SF13">
    <property type="entry name" value="MYB_SANT-LIKE DNA-BINDING DOMAIN PROTEIN"/>
    <property type="match status" value="1"/>
</dbReference>
<feature type="domain" description="Myb/SANT-like" evidence="1">
    <location>
        <begin position="2"/>
        <end position="95"/>
    </location>
</feature>
<dbReference type="InterPro" id="IPR024752">
    <property type="entry name" value="Myb/SANT-like_dom"/>
</dbReference>
<organism evidence="2 3">
    <name type="scientific">Hevea brasiliensis</name>
    <name type="common">Para rubber tree</name>
    <name type="synonym">Siphonia brasiliensis</name>
    <dbReference type="NCBI Taxonomy" id="3981"/>
    <lineage>
        <taxon>Eukaryota</taxon>
        <taxon>Viridiplantae</taxon>
        <taxon>Streptophyta</taxon>
        <taxon>Embryophyta</taxon>
        <taxon>Tracheophyta</taxon>
        <taxon>Spermatophyta</taxon>
        <taxon>Magnoliopsida</taxon>
        <taxon>eudicotyledons</taxon>
        <taxon>Gunneridae</taxon>
        <taxon>Pentapetalae</taxon>
        <taxon>rosids</taxon>
        <taxon>fabids</taxon>
        <taxon>Malpighiales</taxon>
        <taxon>Euphorbiaceae</taxon>
        <taxon>Crotonoideae</taxon>
        <taxon>Micrandreae</taxon>
        <taxon>Hevea</taxon>
    </lineage>
</organism>